<sequence length="347" mass="36370">MKAMQLSAWQTPPEIREVPEPEPGPGEVVIRVAGAGACHSDLHLLHDFAPGMMPWNPPFTLGHENAGWVHTLGAGVSGFSVGEPVAVYGPWGCGRCKRCQVGMENYCERAADQPAAGGGLGYDGGMAEYMLVPAARLLVPLGDLDPVEAAPLTDAALTPYHAIKRSLPLLTPGATAVAIGIGGLGHLGVQILRALTAARIIAVDNRPEALRLAERSGADHAVRAGDDAAGEIRDLTEGLGADVVVDFVGVDATLALATAVARPRSDITVVGIGGGTVPFGFFSVPYEASLATTYWGSRPELMEVLELARHGRIKTEVHRFPLEEGPQVYERLAAGEFTGRAVITPNS</sequence>
<evidence type="ECO:0000256" key="3">
    <source>
        <dbReference type="ARBA" id="ARBA00013190"/>
    </source>
</evidence>
<dbReference type="SUPFAM" id="SSF50129">
    <property type="entry name" value="GroES-like"/>
    <property type="match status" value="1"/>
</dbReference>
<evidence type="ECO:0000256" key="1">
    <source>
        <dbReference type="ARBA" id="ARBA00001947"/>
    </source>
</evidence>
<evidence type="ECO:0000313" key="13">
    <source>
        <dbReference type="EMBL" id="ABG09512.1"/>
    </source>
</evidence>
<feature type="domain" description="Alcohol dehydrogenase-like C-terminal" evidence="11">
    <location>
        <begin position="183"/>
        <end position="307"/>
    </location>
</feature>
<evidence type="ECO:0000256" key="7">
    <source>
        <dbReference type="ARBA" id="ARBA00049164"/>
    </source>
</evidence>
<dbReference type="SUPFAM" id="SSF51735">
    <property type="entry name" value="NAD(P)-binding Rossmann-fold domains"/>
    <property type="match status" value="1"/>
</dbReference>
<evidence type="ECO:0000256" key="10">
    <source>
        <dbReference type="SAM" id="MobiDB-lite"/>
    </source>
</evidence>
<evidence type="ECO:0000256" key="5">
    <source>
        <dbReference type="ARBA" id="ARBA00022833"/>
    </source>
</evidence>
<comment type="similarity">
    <text evidence="2 9">Belongs to the zinc-containing alcohol dehydrogenase family.</text>
</comment>
<feature type="region of interest" description="Disordered" evidence="10">
    <location>
        <begin position="1"/>
        <end position="23"/>
    </location>
</feature>
<evidence type="ECO:0000256" key="2">
    <source>
        <dbReference type="ARBA" id="ARBA00008072"/>
    </source>
</evidence>
<keyword evidence="5 9" id="KW-0862">Zinc</keyword>
<dbReference type="PANTHER" id="PTHR42940:SF8">
    <property type="entry name" value="VACUOLAR PROTEIN SORTING-ASSOCIATED PROTEIN 11"/>
    <property type="match status" value="1"/>
</dbReference>
<evidence type="ECO:0000256" key="4">
    <source>
        <dbReference type="ARBA" id="ARBA00022723"/>
    </source>
</evidence>
<gene>
    <name evidence="13" type="ordered locus">Mmcs_3405</name>
</gene>
<dbReference type="Pfam" id="PF08240">
    <property type="entry name" value="ADH_N"/>
    <property type="match status" value="1"/>
</dbReference>
<dbReference type="InterPro" id="IPR036291">
    <property type="entry name" value="NAD(P)-bd_dom_sf"/>
</dbReference>
<protein>
    <recommendedName>
        <fullName evidence="3">alcohol dehydrogenase</fullName>
        <ecNumber evidence="3">1.1.1.1</ecNumber>
    </recommendedName>
</protein>
<evidence type="ECO:0000256" key="6">
    <source>
        <dbReference type="ARBA" id="ARBA00023002"/>
    </source>
</evidence>
<keyword evidence="4 9" id="KW-0479">Metal-binding</keyword>
<dbReference type="Gene3D" id="3.40.50.720">
    <property type="entry name" value="NAD(P)-binding Rossmann-like Domain"/>
    <property type="match status" value="1"/>
</dbReference>
<evidence type="ECO:0000256" key="8">
    <source>
        <dbReference type="ARBA" id="ARBA00049243"/>
    </source>
</evidence>
<accession>A0A5Q5BMB4</accession>
<dbReference type="AlphaFoldDB" id="A0A5Q5BMB4"/>
<dbReference type="EMBL" id="CP000384">
    <property type="protein sequence ID" value="ABG09512.1"/>
    <property type="molecule type" value="Genomic_DNA"/>
</dbReference>
<comment type="catalytic activity">
    <reaction evidence="7">
        <text>a secondary alcohol + NAD(+) = a ketone + NADH + H(+)</text>
        <dbReference type="Rhea" id="RHEA:10740"/>
        <dbReference type="ChEBI" id="CHEBI:15378"/>
        <dbReference type="ChEBI" id="CHEBI:17087"/>
        <dbReference type="ChEBI" id="CHEBI:35681"/>
        <dbReference type="ChEBI" id="CHEBI:57540"/>
        <dbReference type="ChEBI" id="CHEBI:57945"/>
        <dbReference type="EC" id="1.1.1.1"/>
    </reaction>
</comment>
<dbReference type="InterPro" id="IPR013149">
    <property type="entry name" value="ADH-like_C"/>
</dbReference>
<evidence type="ECO:0000259" key="12">
    <source>
        <dbReference type="Pfam" id="PF08240"/>
    </source>
</evidence>
<dbReference type="Gene3D" id="3.90.180.10">
    <property type="entry name" value="Medium-chain alcohol dehydrogenases, catalytic domain"/>
    <property type="match status" value="1"/>
</dbReference>
<proteinExistence type="inferred from homology"/>
<dbReference type="KEGG" id="mmc:Mmcs_3405"/>
<dbReference type="GO" id="GO:0004022">
    <property type="term" value="F:alcohol dehydrogenase (NAD+) activity"/>
    <property type="evidence" value="ECO:0007669"/>
    <property type="project" value="UniProtKB-EC"/>
</dbReference>
<dbReference type="InterPro" id="IPR002328">
    <property type="entry name" value="ADH_Zn_CS"/>
</dbReference>
<dbReference type="Pfam" id="PF00107">
    <property type="entry name" value="ADH_zinc_N"/>
    <property type="match status" value="1"/>
</dbReference>
<dbReference type="GO" id="GO:0008270">
    <property type="term" value="F:zinc ion binding"/>
    <property type="evidence" value="ECO:0007669"/>
    <property type="project" value="InterPro"/>
</dbReference>
<comment type="cofactor">
    <cofactor evidence="1 9">
        <name>Zn(2+)</name>
        <dbReference type="ChEBI" id="CHEBI:29105"/>
    </cofactor>
</comment>
<evidence type="ECO:0000259" key="11">
    <source>
        <dbReference type="Pfam" id="PF00107"/>
    </source>
</evidence>
<dbReference type="CDD" id="cd05284">
    <property type="entry name" value="arabinose_DH_like"/>
    <property type="match status" value="1"/>
</dbReference>
<dbReference type="InterPro" id="IPR011032">
    <property type="entry name" value="GroES-like_sf"/>
</dbReference>
<organism evidence="13">
    <name type="scientific">Mycobacterium sp. (strain MCS)</name>
    <dbReference type="NCBI Taxonomy" id="164756"/>
    <lineage>
        <taxon>Bacteria</taxon>
        <taxon>Bacillati</taxon>
        <taxon>Actinomycetota</taxon>
        <taxon>Actinomycetes</taxon>
        <taxon>Mycobacteriales</taxon>
        <taxon>Mycobacteriaceae</taxon>
        <taxon>Mycobacterium</taxon>
    </lineage>
</organism>
<keyword evidence="6" id="KW-0560">Oxidoreductase</keyword>
<reference evidence="13" key="1">
    <citation type="submission" date="2006-06" db="EMBL/GenBank/DDBJ databases">
        <title>Complete sequence of chromosome of Mycobacterium sp. MCS.</title>
        <authorList>
            <consortium name="US DOE Joint Genome Institute"/>
            <person name="Copeland A."/>
            <person name="Lucas S."/>
            <person name="Lapidus A."/>
            <person name="Barry K."/>
            <person name="Detter J.C."/>
            <person name="Glavina del Rio T."/>
            <person name="Hammon N."/>
            <person name="Israni S."/>
            <person name="Dalin E."/>
            <person name="Tice H."/>
            <person name="Pitluck S."/>
            <person name="Martinez M."/>
            <person name="Schmutz J."/>
            <person name="Larimer F."/>
            <person name="Land M."/>
            <person name="Hauser L."/>
            <person name="Kyrpides N."/>
            <person name="Kim E."/>
            <person name="Miller C.D."/>
            <person name="Hughes J.E."/>
            <person name="Anderson A.J."/>
            <person name="Sims R.C."/>
            <person name="Richardson P."/>
        </authorList>
    </citation>
    <scope>NUCLEOTIDE SEQUENCE [LARGE SCALE GENOMIC DNA]</scope>
    <source>
        <strain evidence="13">MCS</strain>
    </source>
</reference>
<dbReference type="PROSITE" id="PS00059">
    <property type="entry name" value="ADH_ZINC"/>
    <property type="match status" value="1"/>
</dbReference>
<comment type="catalytic activity">
    <reaction evidence="8">
        <text>a primary alcohol + NAD(+) = an aldehyde + NADH + H(+)</text>
        <dbReference type="Rhea" id="RHEA:10736"/>
        <dbReference type="ChEBI" id="CHEBI:15378"/>
        <dbReference type="ChEBI" id="CHEBI:15734"/>
        <dbReference type="ChEBI" id="CHEBI:17478"/>
        <dbReference type="ChEBI" id="CHEBI:57540"/>
        <dbReference type="ChEBI" id="CHEBI:57945"/>
        <dbReference type="EC" id="1.1.1.1"/>
    </reaction>
</comment>
<dbReference type="EC" id="1.1.1.1" evidence="3"/>
<evidence type="ECO:0000256" key="9">
    <source>
        <dbReference type="RuleBase" id="RU361277"/>
    </source>
</evidence>
<dbReference type="PANTHER" id="PTHR42940">
    <property type="entry name" value="ALCOHOL DEHYDROGENASE 1-RELATED"/>
    <property type="match status" value="1"/>
</dbReference>
<dbReference type="InterPro" id="IPR013154">
    <property type="entry name" value="ADH-like_N"/>
</dbReference>
<name>A0A5Q5BMB4_MYCSS</name>
<feature type="domain" description="Alcohol dehydrogenase-like N-terminal" evidence="12">
    <location>
        <begin position="24"/>
        <end position="140"/>
    </location>
</feature>